<keyword evidence="12 22" id="KW-0067">ATP-binding</keyword>
<dbReference type="FunFam" id="2.30.30.40:FF:000229">
    <property type="entry name" value="Tyrosine-protein kinase"/>
    <property type="match status" value="1"/>
</dbReference>
<organism evidence="28 29">
    <name type="scientific">Anguilla anguilla</name>
    <name type="common">European freshwater eel</name>
    <name type="synonym">Muraena anguilla</name>
    <dbReference type="NCBI Taxonomy" id="7936"/>
    <lineage>
        <taxon>Eukaryota</taxon>
        <taxon>Metazoa</taxon>
        <taxon>Chordata</taxon>
        <taxon>Craniata</taxon>
        <taxon>Vertebrata</taxon>
        <taxon>Euteleostomi</taxon>
        <taxon>Actinopterygii</taxon>
        <taxon>Neopterygii</taxon>
        <taxon>Teleostei</taxon>
        <taxon>Anguilliformes</taxon>
        <taxon>Anguillidae</taxon>
        <taxon>Anguilla</taxon>
    </lineage>
</organism>
<sequence length="513" mass="58259">MDETLKKTCPCLRTLCETLFGSSKDDGVENRDGNGDSEFGGSSKRDEEINVVSNQRYALRPKALLPKPVESDIYTAMWAFESRADEELSFQEGDLFNIIDRSGDWWTARKVDRNGRILATGIVPYNYLARGESVEAQPWYFGKINRLEASSQLLASENDEGAFLVRMSERENVGYVLSVKVHNEVKHFKIYQNEEQLYVEKTERFTSLMDLVDHFKSHPLGVSVQRLGNACAKKEPKPQDLSHSTVDAWELPKEEFTLGELLGSGYFADVHRGKWKNQINVAIKILKNNEALKYAEFQMETQILKRLRHKHLISLFAICSASPPYYIITELMEKGSLLSFLRGPEGGSLDLVSLIEMAVQVAEGMAYLESENSIHRDLAARNVLVGENNICKVADFGLARIVKEPFYVSDDKKIPYKWCAPEAISHGRFSVKSDVWSFGVLLYEIFTYGGTPYPAYNNMEVYRVITSGYRMPAPPQCPESIYEIMLSCWRDAPEDRISFSLLKCTLGNAYELE</sequence>
<dbReference type="SUPFAM" id="SSF55550">
    <property type="entry name" value="SH2 domain"/>
    <property type="match status" value="1"/>
</dbReference>
<dbReference type="SUPFAM" id="SSF50044">
    <property type="entry name" value="SH3-domain"/>
    <property type="match status" value="1"/>
</dbReference>
<dbReference type="InterPro" id="IPR000980">
    <property type="entry name" value="SH2"/>
</dbReference>
<dbReference type="SMART" id="SM00252">
    <property type="entry name" value="SH2"/>
    <property type="match status" value="1"/>
</dbReference>
<accession>A0A9D3LX32</accession>
<keyword evidence="29" id="KW-1185">Reference proteome</keyword>
<dbReference type="EMBL" id="JAFIRN010000012">
    <property type="protein sequence ID" value="KAG5838594.1"/>
    <property type="molecule type" value="Genomic_DNA"/>
</dbReference>
<dbReference type="CDD" id="cd11847">
    <property type="entry name" value="SH3_Brk"/>
    <property type="match status" value="1"/>
</dbReference>
<dbReference type="GO" id="GO:0005524">
    <property type="term" value="F:ATP binding"/>
    <property type="evidence" value="ECO:0007669"/>
    <property type="project" value="UniProtKB-UniRule"/>
</dbReference>
<dbReference type="GO" id="GO:0001726">
    <property type="term" value="C:ruffle"/>
    <property type="evidence" value="ECO:0007669"/>
    <property type="project" value="UniProtKB-SubCell"/>
</dbReference>
<evidence type="ECO:0000256" key="4">
    <source>
        <dbReference type="ARBA" id="ARBA00004496"/>
    </source>
</evidence>
<feature type="domain" description="SH2" evidence="25">
    <location>
        <begin position="139"/>
        <end position="231"/>
    </location>
</feature>
<dbReference type="Gene3D" id="2.30.30.40">
    <property type="entry name" value="SH3 Domains"/>
    <property type="match status" value="1"/>
</dbReference>
<dbReference type="Pfam" id="PF00017">
    <property type="entry name" value="SH2"/>
    <property type="match status" value="1"/>
</dbReference>
<keyword evidence="13 20" id="KW-0727">SH2 domain</keyword>
<protein>
    <recommendedName>
        <fullName evidence="23">Tyrosine-protein kinase</fullName>
        <ecNumber evidence="23">2.7.10.2</ecNumber>
    </recommendedName>
</protein>
<evidence type="ECO:0000256" key="21">
    <source>
        <dbReference type="PROSITE-ProRule" id="PRU00192"/>
    </source>
</evidence>
<dbReference type="SMART" id="SM00326">
    <property type="entry name" value="SH3"/>
    <property type="match status" value="1"/>
</dbReference>
<evidence type="ECO:0000256" key="1">
    <source>
        <dbReference type="ARBA" id="ARBA00004123"/>
    </source>
</evidence>
<evidence type="ECO:0000313" key="28">
    <source>
        <dbReference type="EMBL" id="KAG5838594.1"/>
    </source>
</evidence>
<keyword evidence="8 23" id="KW-0808">Transferase</keyword>
<evidence type="ECO:0000256" key="3">
    <source>
        <dbReference type="ARBA" id="ARBA00004466"/>
    </source>
</evidence>
<dbReference type="FunFam" id="3.30.505.10:FF:000074">
    <property type="entry name" value="Tyrosine-protein kinase"/>
    <property type="match status" value="1"/>
</dbReference>
<dbReference type="Gene3D" id="1.10.510.10">
    <property type="entry name" value="Transferase(Phosphotransferase) domain 1"/>
    <property type="match status" value="1"/>
</dbReference>
<keyword evidence="15 23" id="KW-0829">Tyrosine-protein kinase</keyword>
<dbReference type="Proteomes" id="UP001044222">
    <property type="component" value="Chromosome 12"/>
</dbReference>
<keyword evidence="16" id="KW-0539">Nucleus</keyword>
<evidence type="ECO:0000256" key="15">
    <source>
        <dbReference type="ARBA" id="ARBA00023137"/>
    </source>
</evidence>
<evidence type="ECO:0000256" key="2">
    <source>
        <dbReference type="ARBA" id="ARBA00004370"/>
    </source>
</evidence>
<dbReference type="InterPro" id="IPR036028">
    <property type="entry name" value="SH3-like_dom_sf"/>
</dbReference>
<feature type="region of interest" description="Disordered" evidence="24">
    <location>
        <begin position="26"/>
        <end position="45"/>
    </location>
</feature>
<evidence type="ECO:0000313" key="29">
    <source>
        <dbReference type="Proteomes" id="UP001044222"/>
    </source>
</evidence>
<evidence type="ECO:0000256" key="20">
    <source>
        <dbReference type="PROSITE-ProRule" id="PRU00191"/>
    </source>
</evidence>
<feature type="binding site" evidence="22">
    <location>
        <position position="284"/>
    </location>
    <ligand>
        <name>ATP</name>
        <dbReference type="ChEBI" id="CHEBI:30616"/>
    </ligand>
</feature>
<feature type="domain" description="Protein kinase" evidence="27">
    <location>
        <begin position="256"/>
        <end position="513"/>
    </location>
</feature>
<evidence type="ECO:0000256" key="17">
    <source>
        <dbReference type="ARBA" id="ARBA00023273"/>
    </source>
</evidence>
<evidence type="ECO:0000259" key="27">
    <source>
        <dbReference type="PROSITE" id="PS50011"/>
    </source>
</evidence>
<dbReference type="PRINTS" id="PR00401">
    <property type="entry name" value="SH2DOMAIN"/>
</dbReference>
<keyword evidence="11 23" id="KW-0418">Kinase</keyword>
<evidence type="ECO:0000256" key="8">
    <source>
        <dbReference type="ARBA" id="ARBA00022679"/>
    </source>
</evidence>
<dbReference type="SUPFAM" id="SSF56112">
    <property type="entry name" value="Protein kinase-like (PK-like)"/>
    <property type="match status" value="1"/>
</dbReference>
<dbReference type="FunFam" id="3.30.200.20:FF:000053">
    <property type="entry name" value="Tyrosine-protein kinase"/>
    <property type="match status" value="1"/>
</dbReference>
<evidence type="ECO:0000259" key="25">
    <source>
        <dbReference type="PROSITE" id="PS50001"/>
    </source>
</evidence>
<dbReference type="AlphaFoldDB" id="A0A9D3LX32"/>
<evidence type="ECO:0000256" key="23">
    <source>
        <dbReference type="RuleBase" id="RU362096"/>
    </source>
</evidence>
<comment type="subcellular location">
    <subcellularLocation>
        <location evidence="3">Cell projection</location>
        <location evidence="3">Ruffle</location>
    </subcellularLocation>
    <subcellularLocation>
        <location evidence="4">Cytoplasm</location>
    </subcellularLocation>
    <subcellularLocation>
        <location evidence="2">Membrane</location>
    </subcellularLocation>
    <subcellularLocation>
        <location evidence="1">Nucleus</location>
    </subcellularLocation>
</comment>
<dbReference type="Gene3D" id="3.30.505.10">
    <property type="entry name" value="SH2 domain"/>
    <property type="match status" value="1"/>
</dbReference>
<comment type="catalytic activity">
    <reaction evidence="19 23">
        <text>L-tyrosyl-[protein] + ATP = O-phospho-L-tyrosyl-[protein] + ADP + H(+)</text>
        <dbReference type="Rhea" id="RHEA:10596"/>
        <dbReference type="Rhea" id="RHEA-COMP:10136"/>
        <dbReference type="Rhea" id="RHEA-COMP:20101"/>
        <dbReference type="ChEBI" id="CHEBI:15378"/>
        <dbReference type="ChEBI" id="CHEBI:30616"/>
        <dbReference type="ChEBI" id="CHEBI:46858"/>
        <dbReference type="ChEBI" id="CHEBI:61978"/>
        <dbReference type="ChEBI" id="CHEBI:456216"/>
        <dbReference type="EC" id="2.7.10.2"/>
    </reaction>
</comment>
<evidence type="ECO:0000256" key="13">
    <source>
        <dbReference type="ARBA" id="ARBA00022999"/>
    </source>
</evidence>
<gene>
    <name evidence="28" type="ORF">ANANG_G00225270</name>
</gene>
<dbReference type="PROSITE" id="PS00107">
    <property type="entry name" value="PROTEIN_KINASE_ATP"/>
    <property type="match status" value="1"/>
</dbReference>
<dbReference type="EC" id="2.7.10.2" evidence="23"/>
<evidence type="ECO:0000256" key="16">
    <source>
        <dbReference type="ARBA" id="ARBA00023242"/>
    </source>
</evidence>
<keyword evidence="5 21" id="KW-0728">SH3 domain</keyword>
<comment type="similarity">
    <text evidence="23">Belongs to the protein kinase superfamily. Tyr protein kinase family.</text>
</comment>
<dbReference type="GO" id="GO:0005829">
    <property type="term" value="C:cytosol"/>
    <property type="evidence" value="ECO:0007669"/>
    <property type="project" value="UniProtKB-ARBA"/>
</dbReference>
<feature type="domain" description="SH3" evidence="26">
    <location>
        <begin position="69"/>
        <end position="133"/>
    </location>
</feature>
<evidence type="ECO:0000256" key="11">
    <source>
        <dbReference type="ARBA" id="ARBA00022777"/>
    </source>
</evidence>
<dbReference type="PRINTS" id="PR00452">
    <property type="entry name" value="SH3DOMAIN"/>
</dbReference>
<dbReference type="InterPro" id="IPR017441">
    <property type="entry name" value="Protein_kinase_ATP_BS"/>
</dbReference>
<proteinExistence type="inferred from homology"/>
<dbReference type="Pfam" id="PF00018">
    <property type="entry name" value="SH3_1"/>
    <property type="match status" value="1"/>
</dbReference>
<keyword evidence="18" id="KW-0449">Lipoprotein</keyword>
<evidence type="ECO:0000256" key="5">
    <source>
        <dbReference type="ARBA" id="ARBA00022443"/>
    </source>
</evidence>
<evidence type="ECO:0000256" key="6">
    <source>
        <dbReference type="ARBA" id="ARBA00022490"/>
    </source>
</evidence>
<keyword evidence="7" id="KW-0597">Phosphoprotein</keyword>
<dbReference type="InterPro" id="IPR001452">
    <property type="entry name" value="SH3_domain"/>
</dbReference>
<keyword evidence="10 22" id="KW-0547">Nucleotide-binding</keyword>
<dbReference type="InterPro" id="IPR011009">
    <property type="entry name" value="Kinase-like_dom_sf"/>
</dbReference>
<dbReference type="SMART" id="SM00219">
    <property type="entry name" value="TyrKc"/>
    <property type="match status" value="1"/>
</dbReference>
<dbReference type="FunFam" id="1.10.510.10:FF:000399">
    <property type="entry name" value="Tyrosine-protein kinase"/>
    <property type="match status" value="1"/>
</dbReference>
<evidence type="ECO:0000256" key="14">
    <source>
        <dbReference type="ARBA" id="ARBA00023136"/>
    </source>
</evidence>
<evidence type="ECO:0000256" key="10">
    <source>
        <dbReference type="ARBA" id="ARBA00022741"/>
    </source>
</evidence>
<evidence type="ECO:0000256" key="22">
    <source>
        <dbReference type="PROSITE-ProRule" id="PRU10141"/>
    </source>
</evidence>
<evidence type="ECO:0000256" key="18">
    <source>
        <dbReference type="ARBA" id="ARBA00023288"/>
    </source>
</evidence>
<dbReference type="PANTHER" id="PTHR24418">
    <property type="entry name" value="TYROSINE-PROTEIN KINASE"/>
    <property type="match status" value="1"/>
</dbReference>
<dbReference type="GO" id="GO:0005634">
    <property type="term" value="C:nucleus"/>
    <property type="evidence" value="ECO:0007669"/>
    <property type="project" value="UniProtKB-SubCell"/>
</dbReference>
<comment type="caution">
    <text evidence="28">The sequence shown here is derived from an EMBL/GenBank/DDBJ whole genome shotgun (WGS) entry which is preliminary data.</text>
</comment>
<dbReference type="InterPro" id="IPR050198">
    <property type="entry name" value="Non-receptor_tyrosine_kinases"/>
</dbReference>
<dbReference type="PROSITE" id="PS50001">
    <property type="entry name" value="SH2"/>
    <property type="match status" value="1"/>
</dbReference>
<dbReference type="GO" id="GO:0016020">
    <property type="term" value="C:membrane"/>
    <property type="evidence" value="ECO:0007669"/>
    <property type="project" value="UniProtKB-SubCell"/>
</dbReference>
<evidence type="ECO:0000256" key="19">
    <source>
        <dbReference type="ARBA" id="ARBA00051245"/>
    </source>
</evidence>
<keyword evidence="17" id="KW-0966">Cell projection</keyword>
<dbReference type="InterPro" id="IPR001245">
    <property type="entry name" value="Ser-Thr/Tyr_kinase_cat_dom"/>
</dbReference>
<dbReference type="InterPro" id="IPR020635">
    <property type="entry name" value="Tyr_kinase_cat_dom"/>
</dbReference>
<dbReference type="PROSITE" id="PS50002">
    <property type="entry name" value="SH3"/>
    <property type="match status" value="1"/>
</dbReference>
<dbReference type="InterPro" id="IPR000719">
    <property type="entry name" value="Prot_kinase_dom"/>
</dbReference>
<dbReference type="Pfam" id="PF07714">
    <property type="entry name" value="PK_Tyr_Ser-Thr"/>
    <property type="match status" value="1"/>
</dbReference>
<evidence type="ECO:0000256" key="24">
    <source>
        <dbReference type="SAM" id="MobiDB-lite"/>
    </source>
</evidence>
<keyword evidence="14" id="KW-0472">Membrane</keyword>
<evidence type="ECO:0000256" key="9">
    <source>
        <dbReference type="ARBA" id="ARBA00022707"/>
    </source>
</evidence>
<dbReference type="GO" id="GO:0004715">
    <property type="term" value="F:non-membrane spanning protein tyrosine kinase activity"/>
    <property type="evidence" value="ECO:0007669"/>
    <property type="project" value="UniProtKB-EC"/>
</dbReference>
<reference evidence="28" key="1">
    <citation type="submission" date="2021-01" db="EMBL/GenBank/DDBJ databases">
        <title>A chromosome-scale assembly of European eel, Anguilla anguilla.</title>
        <authorList>
            <person name="Henkel C."/>
            <person name="Jong-Raadsen S.A."/>
            <person name="Dufour S."/>
            <person name="Weltzien F.-A."/>
            <person name="Palstra A.P."/>
            <person name="Pelster B."/>
            <person name="Spaink H.P."/>
            <person name="Van Den Thillart G.E."/>
            <person name="Jansen H."/>
            <person name="Zahm M."/>
            <person name="Klopp C."/>
            <person name="Cedric C."/>
            <person name="Louis A."/>
            <person name="Berthelot C."/>
            <person name="Parey E."/>
            <person name="Roest Crollius H."/>
            <person name="Montfort J."/>
            <person name="Robinson-Rechavi M."/>
            <person name="Bucao C."/>
            <person name="Bouchez O."/>
            <person name="Gislard M."/>
            <person name="Lluch J."/>
            <person name="Milhes M."/>
            <person name="Lampietro C."/>
            <person name="Lopez Roques C."/>
            <person name="Donnadieu C."/>
            <person name="Braasch I."/>
            <person name="Desvignes T."/>
            <person name="Postlethwait J."/>
            <person name="Bobe J."/>
            <person name="Guiguen Y."/>
            <person name="Dirks R."/>
        </authorList>
    </citation>
    <scope>NUCLEOTIDE SEQUENCE</scope>
    <source>
        <strain evidence="28">Tag_6206</strain>
        <tissue evidence="28">Liver</tissue>
    </source>
</reference>
<keyword evidence="9" id="KW-0519">Myristate</keyword>
<evidence type="ECO:0000259" key="26">
    <source>
        <dbReference type="PROSITE" id="PS50002"/>
    </source>
</evidence>
<dbReference type="PRINTS" id="PR00109">
    <property type="entry name" value="TYRKINASE"/>
</dbReference>
<evidence type="ECO:0000256" key="12">
    <source>
        <dbReference type="ARBA" id="ARBA00022840"/>
    </source>
</evidence>
<dbReference type="InterPro" id="IPR036860">
    <property type="entry name" value="SH2_dom_sf"/>
</dbReference>
<evidence type="ECO:0000256" key="7">
    <source>
        <dbReference type="ARBA" id="ARBA00022553"/>
    </source>
</evidence>
<name>A0A9D3LX32_ANGAN</name>
<keyword evidence="6" id="KW-0963">Cytoplasm</keyword>
<dbReference type="PROSITE" id="PS50011">
    <property type="entry name" value="PROTEIN_KINASE_DOM"/>
    <property type="match status" value="1"/>
</dbReference>